<dbReference type="Pfam" id="PF13563">
    <property type="entry name" value="2_5_RNA_ligase2"/>
    <property type="match status" value="1"/>
</dbReference>
<feature type="active site" description="Proton donor" evidence="2">
    <location>
        <position position="79"/>
    </location>
</feature>
<comment type="similarity">
    <text evidence="2">Belongs to the 2H phosphoesterase superfamily. ThpR family.</text>
</comment>
<dbReference type="InterPro" id="IPR009097">
    <property type="entry name" value="Cyclic_Pdiesterase"/>
</dbReference>
<dbReference type="OrthoDB" id="7061261at2"/>
<dbReference type="AlphaFoldDB" id="A0A3A3FR04"/>
<feature type="short sequence motif" description="HXTX 1" evidence="2">
    <location>
        <begin position="79"/>
        <end position="82"/>
    </location>
</feature>
<dbReference type="InterPro" id="IPR004175">
    <property type="entry name" value="RNA_CPDase"/>
</dbReference>
<organism evidence="3 4">
    <name type="scientific">Noviherbaspirillum saxi</name>
    <dbReference type="NCBI Taxonomy" id="2320863"/>
    <lineage>
        <taxon>Bacteria</taxon>
        <taxon>Pseudomonadati</taxon>
        <taxon>Pseudomonadota</taxon>
        <taxon>Betaproteobacteria</taxon>
        <taxon>Burkholderiales</taxon>
        <taxon>Oxalobacteraceae</taxon>
        <taxon>Noviherbaspirillum</taxon>
    </lineage>
</organism>
<dbReference type="EMBL" id="QYUO01000001">
    <property type="protein sequence ID" value="RJF97910.1"/>
    <property type="molecule type" value="Genomic_DNA"/>
</dbReference>
<evidence type="ECO:0000256" key="2">
    <source>
        <dbReference type="HAMAP-Rule" id="MF_01940"/>
    </source>
</evidence>
<dbReference type="Gene3D" id="3.90.1140.10">
    <property type="entry name" value="Cyclic phosphodiesterase"/>
    <property type="match status" value="1"/>
</dbReference>
<accession>A0A3A3FR04</accession>
<reference evidence="4" key="1">
    <citation type="submission" date="2018-09" db="EMBL/GenBank/DDBJ databases">
        <authorList>
            <person name="Zhu H."/>
        </authorList>
    </citation>
    <scope>NUCLEOTIDE SEQUENCE [LARGE SCALE GENOMIC DNA]</scope>
    <source>
        <strain evidence="4">K1R23-30</strain>
    </source>
</reference>
<gene>
    <name evidence="3" type="primary">thpR</name>
    <name evidence="3" type="ORF">D3871_04770</name>
</gene>
<sequence length="229" mass="24865">MQATGAELVLASHDHDDERFTSQYADDDRDDITGANMKDNTSSSSRLFFALWPDDATRTALTQLQTSMHGRKVSYNNFHLTLAFLGQQAAAILPAAKEILAHLAASDILITLDKLGYFSRNHIAWVGPHETPEALLALYQDLCTELKKHGIGYTASSSFKAHVTLARDASLPPDVVFDPIDWRADEVALVQSITGAGGSEYRVLASRSLGEVLRVPGEVIGEQISGGAR</sequence>
<comment type="catalytic activity">
    <reaction evidence="2">
        <text>a 3'-end 2',3'-cyclophospho-ribonucleotide-RNA + H2O = a 3'-end 2'-phospho-ribonucleotide-RNA + H(+)</text>
        <dbReference type="Rhea" id="RHEA:11828"/>
        <dbReference type="Rhea" id="RHEA-COMP:10464"/>
        <dbReference type="Rhea" id="RHEA-COMP:17353"/>
        <dbReference type="ChEBI" id="CHEBI:15377"/>
        <dbReference type="ChEBI" id="CHEBI:15378"/>
        <dbReference type="ChEBI" id="CHEBI:83064"/>
        <dbReference type="ChEBI" id="CHEBI:173113"/>
        <dbReference type="EC" id="3.1.4.58"/>
    </reaction>
</comment>
<dbReference type="NCBIfam" id="TIGR02258">
    <property type="entry name" value="2_5_ligase"/>
    <property type="match status" value="1"/>
</dbReference>
<dbReference type="GO" id="GO:0008664">
    <property type="term" value="F:RNA 2',3'-cyclic 3'-phosphodiesterase activity"/>
    <property type="evidence" value="ECO:0007669"/>
    <property type="project" value="UniProtKB-EC"/>
</dbReference>
<protein>
    <recommendedName>
        <fullName evidence="2">RNA 2',3'-cyclic phosphodiesterase</fullName>
        <shortName evidence="2">RNA 2',3'-CPDase</shortName>
        <ecNumber evidence="2">3.1.4.58</ecNumber>
    </recommendedName>
</protein>
<name>A0A3A3FR04_9BURK</name>
<keyword evidence="1 2" id="KW-0378">Hydrolase</keyword>
<keyword evidence="4" id="KW-1185">Reference proteome</keyword>
<dbReference type="GO" id="GO:0004113">
    <property type="term" value="F:2',3'-cyclic-nucleotide 3'-phosphodiesterase activity"/>
    <property type="evidence" value="ECO:0007669"/>
    <property type="project" value="InterPro"/>
</dbReference>
<feature type="short sequence motif" description="HXTX 2" evidence="2">
    <location>
        <begin position="162"/>
        <end position="165"/>
    </location>
</feature>
<dbReference type="PANTHER" id="PTHR35561">
    <property type="entry name" value="RNA 2',3'-CYCLIC PHOSPHODIESTERASE"/>
    <property type="match status" value="1"/>
</dbReference>
<comment type="caution">
    <text evidence="3">The sequence shown here is derived from an EMBL/GenBank/DDBJ whole genome shotgun (WGS) entry which is preliminary data.</text>
</comment>
<evidence type="ECO:0000313" key="3">
    <source>
        <dbReference type="EMBL" id="RJF97910.1"/>
    </source>
</evidence>
<dbReference type="RefSeq" id="WP_119767856.1">
    <property type="nucleotide sequence ID" value="NZ_QYUO01000001.1"/>
</dbReference>
<proteinExistence type="inferred from homology"/>
<dbReference type="SUPFAM" id="SSF55144">
    <property type="entry name" value="LigT-like"/>
    <property type="match status" value="1"/>
</dbReference>
<evidence type="ECO:0000256" key="1">
    <source>
        <dbReference type="ARBA" id="ARBA00022801"/>
    </source>
</evidence>
<dbReference type="Proteomes" id="UP000265955">
    <property type="component" value="Unassembled WGS sequence"/>
</dbReference>
<feature type="active site" description="Proton acceptor" evidence="2">
    <location>
        <position position="162"/>
    </location>
</feature>
<evidence type="ECO:0000313" key="4">
    <source>
        <dbReference type="Proteomes" id="UP000265955"/>
    </source>
</evidence>
<comment type="function">
    <text evidence="2">Hydrolyzes RNA 2',3'-cyclic phosphodiester to an RNA 2'-phosphomonoester.</text>
</comment>
<dbReference type="PANTHER" id="PTHR35561:SF1">
    <property type="entry name" value="RNA 2',3'-CYCLIC PHOSPHODIESTERASE"/>
    <property type="match status" value="1"/>
</dbReference>
<dbReference type="EC" id="3.1.4.58" evidence="2"/>
<dbReference type="HAMAP" id="MF_01940">
    <property type="entry name" value="RNA_CPDase"/>
    <property type="match status" value="1"/>
</dbReference>